<name>A0A8J6EN95_ELECQ</name>
<reference evidence="1" key="1">
    <citation type="thesis" date="2020" institute="ProQuest LLC" country="789 East Eisenhower Parkway, Ann Arbor, MI, USA">
        <title>Comparative Genomics and Chromosome Evolution.</title>
        <authorList>
            <person name="Mudd A.B."/>
        </authorList>
    </citation>
    <scope>NUCLEOTIDE SEQUENCE</scope>
    <source>
        <strain evidence="1">HN-11 Male</strain>
        <tissue evidence="1">Kidney and liver</tissue>
    </source>
</reference>
<keyword evidence="2" id="KW-1185">Reference proteome</keyword>
<comment type="caution">
    <text evidence="1">The sequence shown here is derived from an EMBL/GenBank/DDBJ whole genome shotgun (WGS) entry which is preliminary data.</text>
</comment>
<accession>A0A8J6EN95</accession>
<dbReference type="PROSITE" id="PS51257">
    <property type="entry name" value="PROKAR_LIPOPROTEIN"/>
    <property type="match status" value="1"/>
</dbReference>
<proteinExistence type="predicted"/>
<evidence type="ECO:0000313" key="2">
    <source>
        <dbReference type="Proteomes" id="UP000770717"/>
    </source>
</evidence>
<evidence type="ECO:0000313" key="1">
    <source>
        <dbReference type="EMBL" id="KAG9472613.1"/>
    </source>
</evidence>
<dbReference type="Proteomes" id="UP000770717">
    <property type="component" value="Unassembled WGS sequence"/>
</dbReference>
<protein>
    <submittedName>
        <fullName evidence="1">Uncharacterized protein</fullName>
    </submittedName>
</protein>
<sequence>MSYSLSKSFLPSSFATLSCESSTLGPSALKLRSTCSSLLVRCSTFSSSISSLLSTNSESWFKTSWSVDTSSWSGLSSFCSSLGPRFTEPSS</sequence>
<gene>
    <name evidence="1" type="ORF">GDO78_018285</name>
</gene>
<dbReference type="EMBL" id="WNTK01000043">
    <property type="protein sequence ID" value="KAG9472613.1"/>
    <property type="molecule type" value="Genomic_DNA"/>
</dbReference>
<dbReference type="AlphaFoldDB" id="A0A8J6EN95"/>
<organism evidence="1 2">
    <name type="scientific">Eleutherodactylus coqui</name>
    <name type="common">Puerto Rican coqui</name>
    <dbReference type="NCBI Taxonomy" id="57060"/>
    <lineage>
        <taxon>Eukaryota</taxon>
        <taxon>Metazoa</taxon>
        <taxon>Chordata</taxon>
        <taxon>Craniata</taxon>
        <taxon>Vertebrata</taxon>
        <taxon>Euteleostomi</taxon>
        <taxon>Amphibia</taxon>
        <taxon>Batrachia</taxon>
        <taxon>Anura</taxon>
        <taxon>Neobatrachia</taxon>
        <taxon>Hyloidea</taxon>
        <taxon>Eleutherodactylidae</taxon>
        <taxon>Eleutherodactylinae</taxon>
        <taxon>Eleutherodactylus</taxon>
        <taxon>Eleutherodactylus</taxon>
    </lineage>
</organism>